<dbReference type="AlphaFoldDB" id="X1ENP8"/>
<dbReference type="InterPro" id="IPR011856">
    <property type="entry name" value="tRNA_endonuc-like_dom_sf"/>
</dbReference>
<accession>X1ENP8</accession>
<evidence type="ECO:0008006" key="2">
    <source>
        <dbReference type="Google" id="ProtNLM"/>
    </source>
</evidence>
<dbReference type="EMBL" id="BARU01006598">
    <property type="protein sequence ID" value="GAH34197.1"/>
    <property type="molecule type" value="Genomic_DNA"/>
</dbReference>
<gene>
    <name evidence="1" type="ORF">S03H2_12989</name>
</gene>
<sequence length="107" mass="12578">MIEITEKQFEAQVKDLAKLFGWKYYHTWQSIHSPAGFPDVVMVRPPRLIFAELKSEEGKVSLGQQEWLEILKQCQKLILLNHTQTLMLPEVYLWRPSQIEEIAGILR</sequence>
<organism evidence="1">
    <name type="scientific">marine sediment metagenome</name>
    <dbReference type="NCBI Taxonomy" id="412755"/>
    <lineage>
        <taxon>unclassified sequences</taxon>
        <taxon>metagenomes</taxon>
        <taxon>ecological metagenomes</taxon>
    </lineage>
</organism>
<proteinExistence type="predicted"/>
<protein>
    <recommendedName>
        <fullName evidence="2">VRR-NUC domain-containing protein</fullName>
    </recommendedName>
</protein>
<comment type="caution">
    <text evidence="1">The sequence shown here is derived from an EMBL/GenBank/DDBJ whole genome shotgun (WGS) entry which is preliminary data.</text>
</comment>
<reference evidence="1" key="1">
    <citation type="journal article" date="2014" name="Front. Microbiol.">
        <title>High frequency of phylogenetically diverse reductive dehalogenase-homologous genes in deep subseafloor sedimentary metagenomes.</title>
        <authorList>
            <person name="Kawai M."/>
            <person name="Futagami T."/>
            <person name="Toyoda A."/>
            <person name="Takaki Y."/>
            <person name="Nishi S."/>
            <person name="Hori S."/>
            <person name="Arai W."/>
            <person name="Tsubouchi T."/>
            <person name="Morono Y."/>
            <person name="Uchiyama I."/>
            <person name="Ito T."/>
            <person name="Fujiyama A."/>
            <person name="Inagaki F."/>
            <person name="Takami H."/>
        </authorList>
    </citation>
    <scope>NUCLEOTIDE SEQUENCE</scope>
    <source>
        <strain evidence="1">Expedition CK06-06</strain>
    </source>
</reference>
<dbReference type="GO" id="GO:0003676">
    <property type="term" value="F:nucleic acid binding"/>
    <property type="evidence" value="ECO:0007669"/>
    <property type="project" value="InterPro"/>
</dbReference>
<dbReference type="Gene3D" id="3.40.1350.10">
    <property type="match status" value="1"/>
</dbReference>
<evidence type="ECO:0000313" key="1">
    <source>
        <dbReference type="EMBL" id="GAH34197.1"/>
    </source>
</evidence>
<name>X1ENP8_9ZZZZ</name>